<dbReference type="Pfam" id="PF14202">
    <property type="entry name" value="TnpW"/>
    <property type="match status" value="1"/>
</dbReference>
<proteinExistence type="predicted"/>
<dbReference type="Proteomes" id="UP000260680">
    <property type="component" value="Unassembled WGS sequence"/>
</dbReference>
<comment type="caution">
    <text evidence="1">The sequence shown here is derived from an EMBL/GenBank/DDBJ whole genome shotgun (WGS) entry which is preliminary data.</text>
</comment>
<gene>
    <name evidence="1" type="ORF">DS742_18715</name>
</gene>
<dbReference type="EMBL" id="QOHO01000063">
    <property type="protein sequence ID" value="RFZ77379.1"/>
    <property type="molecule type" value="Genomic_DNA"/>
</dbReference>
<evidence type="ECO:0000313" key="1">
    <source>
        <dbReference type="EMBL" id="RFZ77379.1"/>
    </source>
</evidence>
<accession>A0A3E2N8N5</accession>
<dbReference type="OrthoDB" id="10002368at2"/>
<protein>
    <submittedName>
        <fullName evidence="1">Uncharacterized protein</fullName>
    </submittedName>
</protein>
<reference evidence="1 2" key="1">
    <citation type="submission" date="2018-07" db="EMBL/GenBank/DDBJ databases">
        <title>New species, Clostridium PI-S10-A1B.</title>
        <authorList>
            <person name="Krishna G."/>
            <person name="Summeta K."/>
            <person name="Shikha S."/>
            <person name="Prabhu P.B."/>
            <person name="Suresh K."/>
        </authorList>
    </citation>
    <scope>NUCLEOTIDE SEQUENCE [LARGE SCALE GENOMIC DNA]</scope>
    <source>
        <strain evidence="1 2">PI-S10-A1B</strain>
    </source>
</reference>
<organism evidence="1 2">
    <name type="scientific">Lacrimispora amygdalina</name>
    <dbReference type="NCBI Taxonomy" id="253257"/>
    <lineage>
        <taxon>Bacteria</taxon>
        <taxon>Bacillati</taxon>
        <taxon>Bacillota</taxon>
        <taxon>Clostridia</taxon>
        <taxon>Lachnospirales</taxon>
        <taxon>Lachnospiraceae</taxon>
        <taxon>Lacrimispora</taxon>
    </lineage>
</organism>
<sequence length="91" mass="10783">MVTMITTNMRRKMNMNCNRIKLFFQRLRCLFESKKGTWEREEPGNRPALCYIIGGVKYLVNAYFKEESSLSAEDKIIRLIERDIEGNQSKE</sequence>
<evidence type="ECO:0000313" key="2">
    <source>
        <dbReference type="Proteomes" id="UP000260680"/>
    </source>
</evidence>
<name>A0A3E2N8N5_9FIRM</name>
<dbReference type="AlphaFoldDB" id="A0A3E2N8N5"/>
<dbReference type="InterPro" id="IPR026990">
    <property type="entry name" value="TnpW"/>
</dbReference>